<feature type="compositionally biased region" description="Low complexity" evidence="5">
    <location>
        <begin position="76"/>
        <end position="86"/>
    </location>
</feature>
<evidence type="ECO:0000259" key="6">
    <source>
        <dbReference type="PROSITE" id="PS50054"/>
    </source>
</evidence>
<feature type="compositionally biased region" description="Basic and acidic residues" evidence="5">
    <location>
        <begin position="102"/>
        <end position="115"/>
    </location>
</feature>
<dbReference type="GeneID" id="37014176"/>
<dbReference type="GO" id="GO:0005737">
    <property type="term" value="C:cytoplasm"/>
    <property type="evidence" value="ECO:0007669"/>
    <property type="project" value="TreeGrafter"/>
</dbReference>
<dbReference type="InterPro" id="IPR036873">
    <property type="entry name" value="Rhodanese-like_dom_sf"/>
</dbReference>
<dbReference type="GO" id="GO:0004725">
    <property type="term" value="F:protein tyrosine phosphatase activity"/>
    <property type="evidence" value="ECO:0007669"/>
    <property type="project" value="UniProtKB-EC"/>
</dbReference>
<dbReference type="Pfam" id="PF00782">
    <property type="entry name" value="DSPc"/>
    <property type="match status" value="1"/>
</dbReference>
<feature type="region of interest" description="Disordered" evidence="5">
    <location>
        <begin position="418"/>
        <end position="510"/>
    </location>
</feature>
<feature type="region of interest" description="Disordered" evidence="5">
    <location>
        <begin position="646"/>
        <end position="666"/>
    </location>
</feature>
<feature type="compositionally biased region" description="Low complexity" evidence="5">
    <location>
        <begin position="36"/>
        <end position="50"/>
    </location>
</feature>
<dbReference type="InterPro" id="IPR029021">
    <property type="entry name" value="Prot-tyrosine_phosphatase-like"/>
</dbReference>
<keyword evidence="9" id="KW-1185">Reference proteome</keyword>
<dbReference type="Gene3D" id="3.40.250.10">
    <property type="entry name" value="Rhodanese-like domain"/>
    <property type="match status" value="1"/>
</dbReference>
<name>A0A316U8L2_9BASI</name>
<feature type="compositionally biased region" description="Low complexity" evidence="5">
    <location>
        <begin position="418"/>
        <end position="436"/>
    </location>
</feature>
<dbReference type="RefSeq" id="XP_025348354.1">
    <property type="nucleotide sequence ID" value="XM_025492442.1"/>
</dbReference>
<feature type="compositionally biased region" description="Gly residues" evidence="5">
    <location>
        <begin position="812"/>
        <end position="822"/>
    </location>
</feature>
<dbReference type="PROSITE" id="PS50056">
    <property type="entry name" value="TYR_PHOSPHATASE_2"/>
    <property type="match status" value="1"/>
</dbReference>
<evidence type="ECO:0000259" key="7">
    <source>
        <dbReference type="PROSITE" id="PS50056"/>
    </source>
</evidence>
<dbReference type="InterPro" id="IPR020422">
    <property type="entry name" value="TYR_PHOSPHATASE_DUAL_dom"/>
</dbReference>
<evidence type="ECO:0000256" key="4">
    <source>
        <dbReference type="ARBA" id="ARBA00022912"/>
    </source>
</evidence>
<feature type="region of interest" description="Disordered" evidence="5">
    <location>
        <begin position="274"/>
        <end position="297"/>
    </location>
</feature>
<dbReference type="GO" id="GO:0043409">
    <property type="term" value="P:negative regulation of MAPK cascade"/>
    <property type="evidence" value="ECO:0007669"/>
    <property type="project" value="TreeGrafter"/>
</dbReference>
<evidence type="ECO:0000313" key="9">
    <source>
        <dbReference type="Proteomes" id="UP000245942"/>
    </source>
</evidence>
<keyword evidence="4" id="KW-0904">Protein phosphatase</keyword>
<feature type="region of interest" description="Disordered" evidence="5">
    <location>
        <begin position="808"/>
        <end position="843"/>
    </location>
</feature>
<comment type="similarity">
    <text evidence="1">Belongs to the protein-tyrosine phosphatase family. Non-receptor class dual specificity subfamily.</text>
</comment>
<feature type="region of interest" description="Disordered" evidence="5">
    <location>
        <begin position="372"/>
        <end position="405"/>
    </location>
</feature>
<dbReference type="EC" id="3.1.3.48" evidence="2"/>
<sequence>MSSTSRNAPPLPASDRAVQVLDGAALLARLELAQKQVAQGAKAAQHGAHQSLEGRALTEEGGEAVNAPYPKEAGNRRSNAASSALAAPPPGTSDEAETLSANHREEQRRQDDNRPRGSHPVTTATHQMPLLASGSRSSHDQVDPDIIGRVSASAHTPLATSSDHLVAPPPLLILDLRPLHSFLQTRLIGSINLALPSLIVKRIKRTSAASAAPAPTGGVKQKSTAMMAGRGAAGHASAAAAVASSSPLLQLSTYITTTAGKRKFQQILDRMSEDGEAAASSPVSPKARRTTTSDRSDAADPMVIETLAKSEVIVVCEDGDRAATATAAALEASNALCTAIAGIKASWAGSSGGVGLYTEDLSGLASSSAAESWLERGEEEGFGASTSSTNGLSQTAENAKASTSSLPDFKNFSLGSFASSSPMSSSGPSSPSSSGPKDGYVRPPTLLPGKKQGRPSLARLDTGEGRKSLSLNAAGTPSSQVFPPGVRGATSRSASGDHPRGAPYSRSPPQAEMSFQNLARLQSQSGPSAASFADMSLPFNPASLALGGSGGGGLTRAQTDRALARRGSVFTEEPVSQQPSHATKVLSPSPLHPGMVDDSKPAFDVSEIVPGFLYLGPDIATEEEVEELKVRGVKAILNCAVEVSDKSGKKGGAAKEQDRAASSVGETSAVLLSTHENGTATVGAGAGAAAALGDEEGNTETLSLGEDFSYLKLPLYDNVEALDVLSHLRTGFNFISSAHSQHKPVYVHCRAGKSRSVTVVIAYLMRSKGWSLSEAYDFVKARRTDVSPNIGFVSLLMEWQDQVAAEAATGAAGQGDGSGSGPEAGVDKLELKQETGAGHALPL</sequence>
<feature type="compositionally biased region" description="Basic and acidic residues" evidence="5">
    <location>
        <begin position="646"/>
        <end position="659"/>
    </location>
</feature>
<evidence type="ECO:0000256" key="5">
    <source>
        <dbReference type="SAM" id="MobiDB-lite"/>
    </source>
</evidence>
<evidence type="ECO:0000256" key="2">
    <source>
        <dbReference type="ARBA" id="ARBA00013064"/>
    </source>
</evidence>
<evidence type="ECO:0000256" key="3">
    <source>
        <dbReference type="ARBA" id="ARBA00022801"/>
    </source>
</evidence>
<protein>
    <recommendedName>
        <fullName evidence="2">protein-tyrosine-phosphatase</fullName>
        <ecNumber evidence="2">3.1.3.48</ecNumber>
    </recommendedName>
</protein>
<dbReference type="PANTHER" id="PTHR10159:SF530">
    <property type="entry name" value="DUAL SPECIFICITY PROTEIN PHOSPHATASE DDB_G0271350-RELATED"/>
    <property type="match status" value="1"/>
</dbReference>
<dbReference type="Proteomes" id="UP000245942">
    <property type="component" value="Unassembled WGS sequence"/>
</dbReference>
<reference evidence="8 9" key="1">
    <citation type="journal article" date="2018" name="Mol. Biol. Evol.">
        <title>Broad Genomic Sampling Reveals a Smut Pathogenic Ancestry of the Fungal Clade Ustilaginomycotina.</title>
        <authorList>
            <person name="Kijpornyongpan T."/>
            <person name="Mondo S.J."/>
            <person name="Barry K."/>
            <person name="Sandor L."/>
            <person name="Lee J."/>
            <person name="Lipzen A."/>
            <person name="Pangilinan J."/>
            <person name="LaButti K."/>
            <person name="Hainaut M."/>
            <person name="Henrissat B."/>
            <person name="Grigoriev I.V."/>
            <person name="Spatafora J.W."/>
            <person name="Aime M.C."/>
        </authorList>
    </citation>
    <scope>NUCLEOTIDE SEQUENCE [LARGE SCALE GENOMIC DNA]</scope>
    <source>
        <strain evidence="8 9">MCA 4718</strain>
    </source>
</reference>
<dbReference type="InterPro" id="IPR000387">
    <property type="entry name" value="Tyr_Pase_dom"/>
</dbReference>
<keyword evidence="3" id="KW-0378">Hydrolase</keyword>
<feature type="region of interest" description="Disordered" evidence="5">
    <location>
        <begin position="36"/>
        <end position="143"/>
    </location>
</feature>
<dbReference type="AlphaFoldDB" id="A0A316U8L2"/>
<gene>
    <name evidence="8" type="ORF">BCV69DRAFT_282692</name>
</gene>
<dbReference type="PROSITE" id="PS50054">
    <property type="entry name" value="TYR_PHOSPHATASE_DUAL"/>
    <property type="match status" value="1"/>
</dbReference>
<dbReference type="PANTHER" id="PTHR10159">
    <property type="entry name" value="DUAL SPECIFICITY PROTEIN PHOSPHATASE"/>
    <property type="match status" value="1"/>
</dbReference>
<feature type="compositionally biased region" description="Polar residues" evidence="5">
    <location>
        <begin position="469"/>
        <end position="481"/>
    </location>
</feature>
<proteinExistence type="inferred from homology"/>
<accession>A0A316U8L2</accession>
<feature type="domain" description="Tyrosine specific protein phosphatases" evidence="7">
    <location>
        <begin position="722"/>
        <end position="783"/>
    </location>
</feature>
<evidence type="ECO:0000256" key="1">
    <source>
        <dbReference type="ARBA" id="ARBA00008601"/>
    </source>
</evidence>
<dbReference type="EMBL" id="KZ819326">
    <property type="protein sequence ID" value="PWN21194.1"/>
    <property type="molecule type" value="Genomic_DNA"/>
</dbReference>
<dbReference type="Gene3D" id="3.90.190.10">
    <property type="entry name" value="Protein tyrosine phosphatase superfamily"/>
    <property type="match status" value="1"/>
</dbReference>
<dbReference type="STRING" id="1684307.A0A316U8L2"/>
<feature type="compositionally biased region" description="Polar residues" evidence="5">
    <location>
        <begin position="384"/>
        <end position="405"/>
    </location>
</feature>
<organism evidence="8 9">
    <name type="scientific">Pseudomicrostroma glucosiphilum</name>
    <dbReference type="NCBI Taxonomy" id="1684307"/>
    <lineage>
        <taxon>Eukaryota</taxon>
        <taxon>Fungi</taxon>
        <taxon>Dikarya</taxon>
        <taxon>Basidiomycota</taxon>
        <taxon>Ustilaginomycotina</taxon>
        <taxon>Exobasidiomycetes</taxon>
        <taxon>Microstromatales</taxon>
        <taxon>Microstromatales incertae sedis</taxon>
        <taxon>Pseudomicrostroma</taxon>
    </lineage>
</organism>
<dbReference type="InterPro" id="IPR000340">
    <property type="entry name" value="Dual-sp_phosphatase_cat-dom"/>
</dbReference>
<evidence type="ECO:0000313" key="8">
    <source>
        <dbReference type="EMBL" id="PWN21194.1"/>
    </source>
</evidence>
<dbReference type="OrthoDB" id="273181at2759"/>
<dbReference type="SMART" id="SM00195">
    <property type="entry name" value="DSPc"/>
    <property type="match status" value="1"/>
</dbReference>
<feature type="domain" description="Tyrosine-protein phosphatase" evidence="6">
    <location>
        <begin position="604"/>
        <end position="805"/>
    </location>
</feature>
<dbReference type="SUPFAM" id="SSF52799">
    <property type="entry name" value="(Phosphotyrosine protein) phosphatases II"/>
    <property type="match status" value="1"/>
</dbReference>
<dbReference type="CDD" id="cd14498">
    <property type="entry name" value="DSP"/>
    <property type="match status" value="1"/>
</dbReference>